<dbReference type="SUPFAM" id="SSF82866">
    <property type="entry name" value="Multidrug efflux transporter AcrB transmembrane domain"/>
    <property type="match status" value="1"/>
</dbReference>
<dbReference type="AlphaFoldDB" id="A0A1H8DA99"/>
<reference evidence="3" key="1">
    <citation type="submission" date="2016-10" db="EMBL/GenBank/DDBJ databases">
        <authorList>
            <person name="Varghese N."/>
            <person name="Submissions S."/>
        </authorList>
    </citation>
    <scope>NUCLEOTIDE SEQUENCE [LARGE SCALE GENOMIC DNA]</scope>
    <source>
        <strain evidence="3">DSM 26893</strain>
    </source>
</reference>
<keyword evidence="1" id="KW-0812">Transmembrane</keyword>
<feature type="transmembrane region" description="Helical" evidence="1">
    <location>
        <begin position="71"/>
        <end position="96"/>
    </location>
</feature>
<dbReference type="Proteomes" id="UP000199372">
    <property type="component" value="Unassembled WGS sequence"/>
</dbReference>
<dbReference type="EMBL" id="FOCM01000002">
    <property type="protein sequence ID" value="SEN04076.1"/>
    <property type="molecule type" value="Genomic_DNA"/>
</dbReference>
<dbReference type="PANTHER" id="PTHR32063">
    <property type="match status" value="1"/>
</dbReference>
<feature type="transmembrane region" description="Helical" evidence="1">
    <location>
        <begin position="148"/>
        <end position="174"/>
    </location>
</feature>
<dbReference type="Gene3D" id="3.30.70.1440">
    <property type="entry name" value="Multidrug efflux transporter AcrB pore domain"/>
    <property type="match status" value="1"/>
</dbReference>
<gene>
    <name evidence="2" type="ORF">SAMN04488011_102269</name>
</gene>
<organism evidence="2 3">
    <name type="scientific">Palleronia pelagia</name>
    <dbReference type="NCBI Taxonomy" id="387096"/>
    <lineage>
        <taxon>Bacteria</taxon>
        <taxon>Pseudomonadati</taxon>
        <taxon>Pseudomonadota</taxon>
        <taxon>Alphaproteobacteria</taxon>
        <taxon>Rhodobacterales</taxon>
        <taxon>Roseobacteraceae</taxon>
        <taxon>Palleronia</taxon>
    </lineage>
</organism>
<dbReference type="GO" id="GO:0042910">
    <property type="term" value="F:xenobiotic transmembrane transporter activity"/>
    <property type="evidence" value="ECO:0007669"/>
    <property type="project" value="TreeGrafter"/>
</dbReference>
<dbReference type="Gene3D" id="1.20.1640.10">
    <property type="entry name" value="Multidrug efflux transporter AcrB transmembrane domain"/>
    <property type="match status" value="1"/>
</dbReference>
<dbReference type="GO" id="GO:0005886">
    <property type="term" value="C:plasma membrane"/>
    <property type="evidence" value="ECO:0007669"/>
    <property type="project" value="TreeGrafter"/>
</dbReference>
<dbReference type="PRINTS" id="PR00702">
    <property type="entry name" value="ACRIFLAVINRP"/>
</dbReference>
<feature type="transmembrane region" description="Helical" evidence="1">
    <location>
        <begin position="117"/>
        <end position="136"/>
    </location>
</feature>
<protein>
    <submittedName>
        <fullName evidence="2">AcrB/AcrD/AcrF family protein</fullName>
    </submittedName>
</protein>
<dbReference type="InterPro" id="IPR001036">
    <property type="entry name" value="Acrflvin-R"/>
</dbReference>
<proteinExistence type="predicted"/>
<accession>A0A1H8DA99</accession>
<evidence type="ECO:0000313" key="3">
    <source>
        <dbReference type="Proteomes" id="UP000199372"/>
    </source>
</evidence>
<name>A0A1H8DA99_9RHOB</name>
<feature type="transmembrane region" description="Helical" evidence="1">
    <location>
        <begin position="45"/>
        <end position="65"/>
    </location>
</feature>
<feature type="transmembrane region" description="Helical" evidence="1">
    <location>
        <begin position="19"/>
        <end position="38"/>
    </location>
</feature>
<keyword evidence="1" id="KW-0472">Membrane</keyword>
<keyword evidence="1" id="KW-1133">Transmembrane helix</keyword>
<keyword evidence="3" id="KW-1185">Reference proteome</keyword>
<dbReference type="RefSeq" id="WP_236736970.1">
    <property type="nucleotide sequence ID" value="NZ_FOCM01000002.1"/>
</dbReference>
<evidence type="ECO:0000313" key="2">
    <source>
        <dbReference type="EMBL" id="SEN04076.1"/>
    </source>
</evidence>
<dbReference type="PANTHER" id="PTHR32063:SF14">
    <property type="entry name" value="BLL4319 PROTEIN"/>
    <property type="match status" value="1"/>
</dbReference>
<sequence length="193" mass="20440">MQIAYSGQAESFQETSGGIALTFGLAILIVFLVLAAQFESFIQPVVILLSVPLAAAGALVTLFVLGEAVNIYTQVGMVMLIGLMAKNGILIVEFANQLRARGKDVREAVIEASAVRLRPILMTVMSTVLGAVPLVLSSGAGAASRFSIGIVIIGGFMAASILTLFLTPVLYDLLQRDREDERSEDTRATPEPA</sequence>
<evidence type="ECO:0000256" key="1">
    <source>
        <dbReference type="SAM" id="Phobius"/>
    </source>
</evidence>
<dbReference type="Pfam" id="PF00873">
    <property type="entry name" value="ACR_tran"/>
    <property type="match status" value="1"/>
</dbReference>